<dbReference type="InterPro" id="IPR001736">
    <property type="entry name" value="PLipase_D/transphosphatidylase"/>
</dbReference>
<name>A0A1R2BQ02_9CILI</name>
<keyword evidence="2" id="KW-0812">Transmembrane</keyword>
<keyword evidence="1" id="KW-0813">Transport</keyword>
<organism evidence="5 6">
    <name type="scientific">Stentor coeruleus</name>
    <dbReference type="NCBI Taxonomy" id="5963"/>
    <lineage>
        <taxon>Eukaryota</taxon>
        <taxon>Sar</taxon>
        <taxon>Alveolata</taxon>
        <taxon>Ciliophora</taxon>
        <taxon>Postciliodesmatophora</taxon>
        <taxon>Heterotrichea</taxon>
        <taxon>Heterotrichida</taxon>
        <taxon>Stentoridae</taxon>
        <taxon>Stentor</taxon>
    </lineage>
</organism>
<feature type="transmembrane region" description="Helical" evidence="2">
    <location>
        <begin position="205"/>
        <end position="224"/>
    </location>
</feature>
<dbReference type="Pfam" id="PF07885">
    <property type="entry name" value="Ion_trans_2"/>
    <property type="match status" value="1"/>
</dbReference>
<dbReference type="InterPro" id="IPR013099">
    <property type="entry name" value="K_chnl_dom"/>
</dbReference>
<keyword evidence="1" id="KW-0407">Ion channel</keyword>
<dbReference type="PROSITE" id="PS50035">
    <property type="entry name" value="PLD"/>
    <property type="match status" value="1"/>
</dbReference>
<dbReference type="PRINTS" id="PR01463">
    <property type="entry name" value="EAGCHANLFMLY"/>
</dbReference>
<evidence type="ECO:0000259" key="4">
    <source>
        <dbReference type="PROSITE" id="PS50042"/>
    </source>
</evidence>
<protein>
    <recommendedName>
        <fullName evidence="7">Cyclic nucleotide-binding domain-containing protein</fullName>
    </recommendedName>
</protein>
<dbReference type="Gene3D" id="1.10.287.70">
    <property type="match status" value="1"/>
</dbReference>
<gene>
    <name evidence="5" type="ORF">SteCoe_21298</name>
</gene>
<dbReference type="PROSITE" id="PS50042">
    <property type="entry name" value="CNMP_BINDING_3"/>
    <property type="match status" value="1"/>
</dbReference>
<keyword evidence="2" id="KW-1133">Transmembrane helix</keyword>
<keyword evidence="2" id="KW-0472">Membrane</keyword>
<feature type="transmembrane region" description="Helical" evidence="2">
    <location>
        <begin position="119"/>
        <end position="140"/>
    </location>
</feature>
<dbReference type="InterPro" id="IPR014710">
    <property type="entry name" value="RmlC-like_jellyroll"/>
</dbReference>
<dbReference type="PANTHER" id="PTHR47823">
    <property type="entry name" value="ION_TRANS DOMAIN-CONTAINING PROTEIN"/>
    <property type="match status" value="1"/>
</dbReference>
<evidence type="ECO:0000256" key="1">
    <source>
        <dbReference type="ARBA" id="ARBA00023303"/>
    </source>
</evidence>
<dbReference type="PANTHER" id="PTHR47823:SF9">
    <property type="entry name" value="CHROMOSOME UNDETERMINED SCAFFOLD_10, WHOLE GENOME SHOTGUN SEQUENCE"/>
    <property type="match status" value="1"/>
</dbReference>
<dbReference type="Proteomes" id="UP000187209">
    <property type="component" value="Unassembled WGS sequence"/>
</dbReference>
<proteinExistence type="predicted"/>
<dbReference type="InterPro" id="IPR018490">
    <property type="entry name" value="cNMP-bd_dom_sf"/>
</dbReference>
<keyword evidence="1" id="KW-0406">Ion transport</keyword>
<reference evidence="5 6" key="1">
    <citation type="submission" date="2016-11" db="EMBL/GenBank/DDBJ databases">
        <title>The macronuclear genome of Stentor coeruleus: a giant cell with tiny introns.</title>
        <authorList>
            <person name="Slabodnick M."/>
            <person name="Ruby J.G."/>
            <person name="Reiff S.B."/>
            <person name="Swart E.C."/>
            <person name="Gosai S."/>
            <person name="Prabakaran S."/>
            <person name="Witkowska E."/>
            <person name="Larue G.E."/>
            <person name="Fisher S."/>
            <person name="Freeman R.M."/>
            <person name="Gunawardena J."/>
            <person name="Chu W."/>
            <person name="Stover N.A."/>
            <person name="Gregory B.D."/>
            <person name="Nowacki M."/>
            <person name="Derisi J."/>
            <person name="Roy S.W."/>
            <person name="Marshall W.F."/>
            <person name="Sood P."/>
        </authorList>
    </citation>
    <scope>NUCLEOTIDE SEQUENCE [LARGE SCALE GENOMIC DNA]</scope>
    <source>
        <strain evidence="5">WM001</strain>
    </source>
</reference>
<dbReference type="Gene3D" id="2.60.120.10">
    <property type="entry name" value="Jelly Rolls"/>
    <property type="match status" value="1"/>
</dbReference>
<evidence type="ECO:0008006" key="7">
    <source>
        <dbReference type="Google" id="ProtNLM"/>
    </source>
</evidence>
<dbReference type="GO" id="GO:0005249">
    <property type="term" value="F:voltage-gated potassium channel activity"/>
    <property type="evidence" value="ECO:0007669"/>
    <property type="project" value="InterPro"/>
</dbReference>
<evidence type="ECO:0000259" key="3">
    <source>
        <dbReference type="PROSITE" id="PS50035"/>
    </source>
</evidence>
<dbReference type="SUPFAM" id="SSF51206">
    <property type="entry name" value="cAMP-binding domain-like"/>
    <property type="match status" value="1"/>
</dbReference>
<feature type="transmembrane region" description="Helical" evidence="2">
    <location>
        <begin position="77"/>
        <end position="98"/>
    </location>
</feature>
<comment type="caution">
    <text evidence="5">The sequence shown here is derived from an EMBL/GenBank/DDBJ whole genome shotgun (WGS) entry which is preliminary data.</text>
</comment>
<dbReference type="GO" id="GO:0003824">
    <property type="term" value="F:catalytic activity"/>
    <property type="evidence" value="ECO:0007669"/>
    <property type="project" value="InterPro"/>
</dbReference>
<evidence type="ECO:0000313" key="5">
    <source>
        <dbReference type="EMBL" id="OMJ78814.1"/>
    </source>
</evidence>
<feature type="domain" description="PLD phosphodiesterase" evidence="3">
    <location>
        <begin position="346"/>
        <end position="376"/>
    </location>
</feature>
<accession>A0A1R2BQ02</accession>
<feature type="transmembrane region" description="Helical" evidence="2">
    <location>
        <begin position="175"/>
        <end position="193"/>
    </location>
</feature>
<dbReference type="GO" id="GO:0016020">
    <property type="term" value="C:membrane"/>
    <property type="evidence" value="ECO:0007669"/>
    <property type="project" value="InterPro"/>
</dbReference>
<dbReference type="SUPFAM" id="SSF81324">
    <property type="entry name" value="Voltage-gated potassium channels"/>
    <property type="match status" value="1"/>
</dbReference>
<dbReference type="OrthoDB" id="417811at2759"/>
<dbReference type="AlphaFoldDB" id="A0A1R2BQ02"/>
<dbReference type="EMBL" id="MPUH01000502">
    <property type="protein sequence ID" value="OMJ78814.1"/>
    <property type="molecule type" value="Genomic_DNA"/>
</dbReference>
<evidence type="ECO:0000313" key="6">
    <source>
        <dbReference type="Proteomes" id="UP000187209"/>
    </source>
</evidence>
<feature type="transmembrane region" description="Helical" evidence="2">
    <location>
        <begin position="41"/>
        <end position="57"/>
    </location>
</feature>
<sequence length="534" mass="61868">MFTIDLICWVLFIFDILLNFFTERFNEKNERIKDFTGIMKIYLKSWLIFDIFAIIPLRRFGYENIEYLLRMVRLFKLPGVIDITDGTGISYLLSFCAIGKREKSGEITYSYTVKIAVSIAKIFIFLIFIVYFLGCLWYWFQRIVSNYKFSNNSTMLEESTFHQAFGLEYLPAKDIALRSSYFMLTTIATIGYGDFLPKNIYEMAFMLLVMLFGVTLFAVIMGNFNSAITYYTESTTPADCLGDLNLWLGSLERIHGKINKPLKTKIIDHFKYYFEKDRLKSLSKSYWESNSSYDLIAIDQDYVKFLNEQVYYSIIKNLYSDFIHSFKYFFGISKFKFSIIPHLQPRKFMIHEKLLVLDEKPSELLFIISGNISIGMNIDNIHKTLFTCNDGRTIVGDYSILTQTKSRYEYLALSIIDALAIESETFSVILNEHYKDHRAKLLGLALKREKNLQKMSEAMLNKLQSAGNSPVKAPNVLPCVLVNENDKNFDQTEAGEIVDSCLEMGERIMGKGNGVLENIKSYMKTRSKFLTSLS</sequence>
<feature type="domain" description="Cyclic nucleotide-binding" evidence="4">
    <location>
        <begin position="339"/>
        <end position="430"/>
    </location>
</feature>
<evidence type="ECO:0000256" key="2">
    <source>
        <dbReference type="SAM" id="Phobius"/>
    </source>
</evidence>
<keyword evidence="6" id="KW-1185">Reference proteome</keyword>
<dbReference type="InterPro" id="IPR000595">
    <property type="entry name" value="cNMP-bd_dom"/>
</dbReference>
<dbReference type="InterPro" id="IPR003938">
    <property type="entry name" value="K_chnl_volt-dep_EAG/ELK/ERG"/>
</dbReference>
<feature type="transmembrane region" description="Helical" evidence="2">
    <location>
        <begin position="6"/>
        <end position="21"/>
    </location>
</feature>